<dbReference type="GO" id="GO:0006935">
    <property type="term" value="P:chemotaxis"/>
    <property type="evidence" value="ECO:0007669"/>
    <property type="project" value="UniProtKB-KW"/>
</dbReference>
<feature type="domain" description="HAMP" evidence="6">
    <location>
        <begin position="218"/>
        <end position="270"/>
    </location>
</feature>
<dbReference type="InterPro" id="IPR003660">
    <property type="entry name" value="HAMP_dom"/>
</dbReference>
<evidence type="ECO:0000256" key="2">
    <source>
        <dbReference type="ARBA" id="ARBA00029447"/>
    </source>
</evidence>
<dbReference type="Pfam" id="PF00015">
    <property type="entry name" value="MCPsignal"/>
    <property type="match status" value="1"/>
</dbReference>
<keyword evidence="4" id="KW-0812">Transmembrane</keyword>
<feature type="domain" description="Methyl-accepting transducer" evidence="5">
    <location>
        <begin position="268"/>
        <end position="490"/>
    </location>
</feature>
<reference evidence="7 8" key="1">
    <citation type="submission" date="2020-01" db="EMBL/GenBank/DDBJ databases">
        <authorList>
            <person name="Kim M.K."/>
        </authorList>
    </citation>
    <scope>NUCLEOTIDE SEQUENCE [LARGE SCALE GENOMIC DNA]</scope>
    <source>
        <strain evidence="7 8">172606-1</strain>
    </source>
</reference>
<dbReference type="EMBL" id="CP048222">
    <property type="protein sequence ID" value="QHT70119.1"/>
    <property type="molecule type" value="Genomic_DNA"/>
</dbReference>
<evidence type="ECO:0000256" key="1">
    <source>
        <dbReference type="ARBA" id="ARBA00022500"/>
    </source>
</evidence>
<evidence type="ECO:0000259" key="6">
    <source>
        <dbReference type="PROSITE" id="PS50885"/>
    </source>
</evidence>
<dbReference type="InterPro" id="IPR024478">
    <property type="entry name" value="HlyB_4HB_MCP"/>
</dbReference>
<dbReference type="AlphaFoldDB" id="A0A6C0GPY3"/>
<dbReference type="SUPFAM" id="SSF58104">
    <property type="entry name" value="Methyl-accepting chemotaxis protein (MCP) signaling domain"/>
    <property type="match status" value="1"/>
</dbReference>
<dbReference type="Pfam" id="PF12729">
    <property type="entry name" value="4HB_MCP_1"/>
    <property type="match status" value="1"/>
</dbReference>
<dbReference type="Gene3D" id="1.10.287.950">
    <property type="entry name" value="Methyl-accepting chemotaxis protein"/>
    <property type="match status" value="1"/>
</dbReference>
<dbReference type="PRINTS" id="PR00260">
    <property type="entry name" value="CHEMTRNSDUCR"/>
</dbReference>
<keyword evidence="4" id="KW-0472">Membrane</keyword>
<dbReference type="InterPro" id="IPR004089">
    <property type="entry name" value="MCPsignal_dom"/>
</dbReference>
<dbReference type="CDD" id="cd06225">
    <property type="entry name" value="HAMP"/>
    <property type="match status" value="1"/>
</dbReference>
<evidence type="ECO:0000256" key="4">
    <source>
        <dbReference type="SAM" id="Phobius"/>
    </source>
</evidence>
<protein>
    <submittedName>
        <fullName evidence="7">HAMP domain-containing protein</fullName>
    </submittedName>
</protein>
<feature type="transmembrane region" description="Helical" evidence="4">
    <location>
        <begin position="12"/>
        <end position="30"/>
    </location>
</feature>
<dbReference type="SMART" id="SM00283">
    <property type="entry name" value="MA"/>
    <property type="match status" value="1"/>
</dbReference>
<keyword evidence="1" id="KW-0145">Chemotaxis</keyword>
<keyword evidence="3" id="KW-0807">Transducer</keyword>
<dbReference type="RefSeq" id="WP_162446102.1">
    <property type="nucleotide sequence ID" value="NZ_CP048222.1"/>
</dbReference>
<dbReference type="SMART" id="SM00304">
    <property type="entry name" value="HAMP"/>
    <property type="match status" value="1"/>
</dbReference>
<organism evidence="7 8">
    <name type="scientific">Rhodocytophaga rosea</name>
    <dbReference type="NCBI Taxonomy" id="2704465"/>
    <lineage>
        <taxon>Bacteria</taxon>
        <taxon>Pseudomonadati</taxon>
        <taxon>Bacteroidota</taxon>
        <taxon>Cytophagia</taxon>
        <taxon>Cytophagales</taxon>
        <taxon>Rhodocytophagaceae</taxon>
        <taxon>Rhodocytophaga</taxon>
    </lineage>
</organism>
<dbReference type="PANTHER" id="PTHR43531:SF11">
    <property type="entry name" value="METHYL-ACCEPTING CHEMOTAXIS PROTEIN 3"/>
    <property type="match status" value="1"/>
</dbReference>
<evidence type="ECO:0000313" key="8">
    <source>
        <dbReference type="Proteomes" id="UP000480178"/>
    </source>
</evidence>
<accession>A0A6C0GPY3</accession>
<dbReference type="KEGG" id="rhoz:GXP67_27465"/>
<keyword evidence="8" id="KW-1185">Reference proteome</keyword>
<dbReference type="InterPro" id="IPR051310">
    <property type="entry name" value="MCP_chemotaxis"/>
</dbReference>
<evidence type="ECO:0000313" key="7">
    <source>
        <dbReference type="EMBL" id="QHT70119.1"/>
    </source>
</evidence>
<dbReference type="PROSITE" id="PS50111">
    <property type="entry name" value="CHEMOTAXIS_TRANSDUC_2"/>
    <property type="match status" value="1"/>
</dbReference>
<dbReference type="InterPro" id="IPR004090">
    <property type="entry name" value="Chemotax_Me-accpt_rcpt"/>
</dbReference>
<proteinExistence type="inferred from homology"/>
<name>A0A6C0GPY3_9BACT</name>
<dbReference type="PROSITE" id="PS50885">
    <property type="entry name" value="HAMP"/>
    <property type="match status" value="1"/>
</dbReference>
<gene>
    <name evidence="7" type="ORF">GXP67_27465</name>
</gene>
<evidence type="ECO:0000256" key="3">
    <source>
        <dbReference type="PROSITE-ProRule" id="PRU00284"/>
    </source>
</evidence>
<feature type="transmembrane region" description="Helical" evidence="4">
    <location>
        <begin position="196"/>
        <end position="216"/>
    </location>
</feature>
<dbReference type="Proteomes" id="UP000480178">
    <property type="component" value="Chromosome"/>
</dbReference>
<dbReference type="GO" id="GO:0005886">
    <property type="term" value="C:plasma membrane"/>
    <property type="evidence" value="ECO:0007669"/>
    <property type="project" value="TreeGrafter"/>
</dbReference>
<evidence type="ECO:0000259" key="5">
    <source>
        <dbReference type="PROSITE" id="PS50111"/>
    </source>
</evidence>
<keyword evidence="4" id="KW-1133">Transmembrane helix</keyword>
<comment type="similarity">
    <text evidence="2">Belongs to the methyl-accepting chemotaxis (MCP) protein family.</text>
</comment>
<dbReference type="GO" id="GO:0007165">
    <property type="term" value="P:signal transduction"/>
    <property type="evidence" value="ECO:0007669"/>
    <property type="project" value="UniProtKB-KW"/>
</dbReference>
<dbReference type="Pfam" id="PF00672">
    <property type="entry name" value="HAMP"/>
    <property type="match status" value="1"/>
</dbReference>
<dbReference type="PANTHER" id="PTHR43531">
    <property type="entry name" value="PROTEIN ICFG"/>
    <property type="match status" value="1"/>
</dbReference>
<dbReference type="GO" id="GO:0004888">
    <property type="term" value="F:transmembrane signaling receptor activity"/>
    <property type="evidence" value="ECO:0007669"/>
    <property type="project" value="InterPro"/>
</dbReference>
<sequence length="520" mass="57247">MNFIYKFQIWKRLYFVFGLIILLSVVNLVYNLDSLRSSEASVVKMNASLLSIDYLIEADRDAYQSSIAISQCLQKDIYENGELFNQLLGEIEENKQQVKERYTQFSETFDLEAKEEFTATNATFWDNYTKLASLTDKITRYLQQKDFEKASLLYFGEYKDTFKPMRAAMNTFTEIHLKESQNSYENSMVIGEKIKLNSISIFIAIVFIFIVSGFVLTRSISVPLSESVDITQKISSGDLTREIAVQGKDETSLVLAALKTMVERMATIVNGIKSSADNFLSSSTQISVSAQQISNGVNEQAAASEEISYSIKQIANSINHNTTNARETESLANKAVENIKVANESVEQTIDAMQAILQKISIIKEIAGKTNFLAINAAIEAAHAGDAGKGFAVVANEVKKLAEHTQKAAKEIDAISVTSVAVAEASGKKLADLIPQIQATASLVQQIALSSTEQNSAVDQIDTAVDKLTKVVQENAALAEELASSAEELTGQAHSLIESVSIFKTNADTYSKENKKYIAH</sequence>